<dbReference type="Pfam" id="PF04586">
    <property type="entry name" value="Peptidase_S78"/>
    <property type="match status" value="1"/>
</dbReference>
<proteinExistence type="predicted"/>
<dbReference type="RefSeq" id="WP_160735880.1">
    <property type="nucleotide sequence ID" value="NZ_WTYT01000002.1"/>
</dbReference>
<comment type="caution">
    <text evidence="5">The sequence shown here is derived from an EMBL/GenBank/DDBJ whole genome shotgun (WGS) entry which is preliminary data.</text>
</comment>
<dbReference type="NCBIfam" id="TIGR01543">
    <property type="entry name" value="proheadase_HK97"/>
    <property type="match status" value="1"/>
</dbReference>
<keyword evidence="1" id="KW-1188">Viral release from host cell</keyword>
<keyword evidence="2 5" id="KW-0645">Protease</keyword>
<name>A0A6I4T5S6_9SPHN</name>
<evidence type="ECO:0000313" key="6">
    <source>
        <dbReference type="Proteomes" id="UP000438476"/>
    </source>
</evidence>
<dbReference type="EMBL" id="WTYT01000002">
    <property type="protein sequence ID" value="MXO65491.1"/>
    <property type="molecule type" value="Genomic_DNA"/>
</dbReference>
<keyword evidence="3" id="KW-0378">Hydrolase</keyword>
<evidence type="ECO:0000256" key="3">
    <source>
        <dbReference type="ARBA" id="ARBA00022801"/>
    </source>
</evidence>
<evidence type="ECO:0000313" key="5">
    <source>
        <dbReference type="EMBL" id="MXO65491.1"/>
    </source>
</evidence>
<organism evidence="5 6">
    <name type="scientific">Altericroceibacterium endophyticum</name>
    <dbReference type="NCBI Taxonomy" id="1808508"/>
    <lineage>
        <taxon>Bacteria</taxon>
        <taxon>Pseudomonadati</taxon>
        <taxon>Pseudomonadota</taxon>
        <taxon>Alphaproteobacteria</taxon>
        <taxon>Sphingomonadales</taxon>
        <taxon>Erythrobacteraceae</taxon>
        <taxon>Altericroceibacterium</taxon>
    </lineage>
</organism>
<dbReference type="GO" id="GO:0008233">
    <property type="term" value="F:peptidase activity"/>
    <property type="evidence" value="ECO:0007669"/>
    <property type="project" value="UniProtKB-KW"/>
</dbReference>
<evidence type="ECO:0000256" key="2">
    <source>
        <dbReference type="ARBA" id="ARBA00022670"/>
    </source>
</evidence>
<dbReference type="InterPro" id="IPR054613">
    <property type="entry name" value="Peptidase_S78_dom"/>
</dbReference>
<dbReference type="InterPro" id="IPR006433">
    <property type="entry name" value="Prohead_protease"/>
</dbReference>
<dbReference type="OrthoDB" id="9804926at2"/>
<dbReference type="AlphaFoldDB" id="A0A6I4T5S6"/>
<sequence>MNAPFKAGRLAGYAAVFDLPDGMGDRISPGAFARSLAERTTPFPLLWQHRGDQCIGWAEYVAEDARGLRVIARIDAPHSRAAAALSRHTASGLSFGYRARRFRRCAGGRWLDEIELFEISLVTDPMHPLARVHWSE</sequence>
<keyword evidence="6" id="KW-1185">Reference proteome</keyword>
<dbReference type="SUPFAM" id="SSF50789">
    <property type="entry name" value="Herpes virus serine proteinase, assemblin"/>
    <property type="match status" value="1"/>
</dbReference>
<dbReference type="GO" id="GO:0006508">
    <property type="term" value="P:proteolysis"/>
    <property type="evidence" value="ECO:0007669"/>
    <property type="project" value="UniProtKB-KW"/>
</dbReference>
<gene>
    <name evidence="5" type="ORF">GRI91_06970</name>
</gene>
<evidence type="ECO:0000259" key="4">
    <source>
        <dbReference type="Pfam" id="PF04586"/>
    </source>
</evidence>
<dbReference type="Proteomes" id="UP000438476">
    <property type="component" value="Unassembled WGS sequence"/>
</dbReference>
<protein>
    <submittedName>
        <fullName evidence="5">HK97 family phage prohead protease</fullName>
    </submittedName>
</protein>
<evidence type="ECO:0000256" key="1">
    <source>
        <dbReference type="ARBA" id="ARBA00022612"/>
    </source>
</evidence>
<reference evidence="5 6" key="1">
    <citation type="submission" date="2019-12" db="EMBL/GenBank/DDBJ databases">
        <title>Genomic-based taxomic classification of the family Erythrobacteraceae.</title>
        <authorList>
            <person name="Xu L."/>
        </authorList>
    </citation>
    <scope>NUCLEOTIDE SEQUENCE [LARGE SCALE GENOMIC DNA]</scope>
    <source>
        <strain evidence="5 6">LMG 29518</strain>
    </source>
</reference>
<accession>A0A6I4T5S6</accession>
<feature type="domain" description="Prohead serine protease" evidence="4">
    <location>
        <begin position="10"/>
        <end position="133"/>
    </location>
</feature>